<accession>A0AAW5L6M6</accession>
<sequence length="48" mass="5298">MKKMKSGLLVLMTVAVVSVGLHGMISKEFKSLEKNNVIPVQYEHGRGI</sequence>
<evidence type="ECO:0008006" key="3">
    <source>
        <dbReference type="Google" id="ProtNLM"/>
    </source>
</evidence>
<proteinExistence type="predicted"/>
<protein>
    <recommendedName>
        <fullName evidence="3">Phr family secreted Rap phosphatase inhibitor</fullName>
    </recommendedName>
</protein>
<comment type="caution">
    <text evidence="1">The sequence shown here is derived from an EMBL/GenBank/DDBJ whole genome shotgun (WGS) entry which is preliminary data.</text>
</comment>
<evidence type="ECO:0000313" key="2">
    <source>
        <dbReference type="Proteomes" id="UP001204643"/>
    </source>
</evidence>
<evidence type="ECO:0000313" key="1">
    <source>
        <dbReference type="EMBL" id="MCQ6289220.1"/>
    </source>
</evidence>
<dbReference type="AlphaFoldDB" id="A0AAW5L6M6"/>
<gene>
    <name evidence="1" type="ORF">NPM19_32210</name>
</gene>
<dbReference type="Proteomes" id="UP001204643">
    <property type="component" value="Unassembled WGS sequence"/>
</dbReference>
<organism evidence="1 2">
    <name type="scientific">Bacillus cereus</name>
    <dbReference type="NCBI Taxonomy" id="1396"/>
    <lineage>
        <taxon>Bacteria</taxon>
        <taxon>Bacillati</taxon>
        <taxon>Bacillota</taxon>
        <taxon>Bacilli</taxon>
        <taxon>Bacillales</taxon>
        <taxon>Bacillaceae</taxon>
        <taxon>Bacillus</taxon>
        <taxon>Bacillus cereus group</taxon>
    </lineage>
</organism>
<reference evidence="1" key="1">
    <citation type="submission" date="2022-07" db="EMBL/GenBank/DDBJ databases">
        <title>Identification and characterization of Bacillus thuringiensis and other Bacillus cereus group isolates from spinach by whole genome sequencing.</title>
        <authorList>
            <person name="Zao X."/>
            <person name="Zervas A."/>
            <person name="Hendriks M."/>
            <person name="Rajkovic A."/>
            <person name="Van Overbeek L."/>
            <person name="Hendriksen N.B."/>
            <person name="Uyttendaele M."/>
        </authorList>
    </citation>
    <scope>NUCLEOTIDE SEQUENCE</scope>
    <source>
        <strain evidence="1">781001F-1</strain>
    </source>
</reference>
<dbReference type="EMBL" id="JANHEB010000180">
    <property type="protein sequence ID" value="MCQ6289220.1"/>
    <property type="molecule type" value="Genomic_DNA"/>
</dbReference>
<name>A0AAW5L6M6_BACCE</name>
<dbReference type="RefSeq" id="WP_256425610.1">
    <property type="nucleotide sequence ID" value="NZ_JANHDY010000224.1"/>
</dbReference>